<name>K0RMQ0_THAOC</name>
<dbReference type="Proteomes" id="UP000266841">
    <property type="component" value="Unassembled WGS sequence"/>
</dbReference>
<gene>
    <name evidence="1" type="ORF">THAOC_25291</name>
</gene>
<comment type="caution">
    <text evidence="1">The sequence shown here is derived from an EMBL/GenBank/DDBJ whole genome shotgun (WGS) entry which is preliminary data.</text>
</comment>
<dbReference type="EMBL" id="AGNL01034867">
    <property type="protein sequence ID" value="EJK55023.1"/>
    <property type="molecule type" value="Genomic_DNA"/>
</dbReference>
<reference evidence="1 2" key="1">
    <citation type="journal article" date="2012" name="Genome Biol.">
        <title>Genome and low-iron response of an oceanic diatom adapted to chronic iron limitation.</title>
        <authorList>
            <person name="Lommer M."/>
            <person name="Specht M."/>
            <person name="Roy A.S."/>
            <person name="Kraemer L."/>
            <person name="Andreson R."/>
            <person name="Gutowska M.A."/>
            <person name="Wolf J."/>
            <person name="Bergner S.V."/>
            <person name="Schilhabel M.B."/>
            <person name="Klostermeier U.C."/>
            <person name="Beiko R.G."/>
            <person name="Rosenstiel P."/>
            <person name="Hippler M."/>
            <person name="Laroche J."/>
        </authorList>
    </citation>
    <scope>NUCLEOTIDE SEQUENCE [LARGE SCALE GENOMIC DNA]</scope>
    <source>
        <strain evidence="1 2">CCMP1005</strain>
    </source>
</reference>
<dbReference type="AlphaFoldDB" id="K0RMQ0"/>
<sequence>FLATGPHTGVMQVLGTNKQTNKQTDNKMLGELFFQSDFVLSAAASLGWAIEGRSPIHVAKCHDYITEIKPCSLDCAMSSPVTCRRPGRGPGQYKGIKALDWGGQPGY</sequence>
<accession>K0RMQ0</accession>
<proteinExistence type="predicted"/>
<evidence type="ECO:0000313" key="2">
    <source>
        <dbReference type="Proteomes" id="UP000266841"/>
    </source>
</evidence>
<evidence type="ECO:0000313" key="1">
    <source>
        <dbReference type="EMBL" id="EJK55023.1"/>
    </source>
</evidence>
<keyword evidence="2" id="KW-1185">Reference proteome</keyword>
<protein>
    <submittedName>
        <fullName evidence="1">Uncharacterized protein</fullName>
    </submittedName>
</protein>
<organism evidence="1 2">
    <name type="scientific">Thalassiosira oceanica</name>
    <name type="common">Marine diatom</name>
    <dbReference type="NCBI Taxonomy" id="159749"/>
    <lineage>
        <taxon>Eukaryota</taxon>
        <taxon>Sar</taxon>
        <taxon>Stramenopiles</taxon>
        <taxon>Ochrophyta</taxon>
        <taxon>Bacillariophyta</taxon>
        <taxon>Coscinodiscophyceae</taxon>
        <taxon>Thalassiosirophycidae</taxon>
        <taxon>Thalassiosirales</taxon>
        <taxon>Thalassiosiraceae</taxon>
        <taxon>Thalassiosira</taxon>
    </lineage>
</organism>
<feature type="non-terminal residue" evidence="1">
    <location>
        <position position="1"/>
    </location>
</feature>